<evidence type="ECO:0000256" key="1">
    <source>
        <dbReference type="SAM" id="Phobius"/>
    </source>
</evidence>
<dbReference type="EMBL" id="FP929055">
    <property type="protein sequence ID" value="CBL25447.1"/>
    <property type="molecule type" value="Genomic_DNA"/>
</dbReference>
<reference evidence="2 3" key="2">
    <citation type="submission" date="2010-03" db="EMBL/GenBank/DDBJ databases">
        <authorList>
            <person name="Pajon A."/>
        </authorList>
    </citation>
    <scope>NUCLEOTIDE SEQUENCE [LARGE SCALE GENOMIC DNA]</scope>
    <source>
        <strain evidence="2 3">L2-14</strain>
    </source>
</reference>
<evidence type="ECO:0000313" key="3">
    <source>
        <dbReference type="Proteomes" id="UP000008956"/>
    </source>
</evidence>
<gene>
    <name evidence="2" type="ORF">RTO_07250</name>
</gene>
<organism evidence="2 3">
    <name type="scientific">[Ruminococcus] torques L2-14</name>
    <dbReference type="NCBI Taxonomy" id="657313"/>
    <lineage>
        <taxon>Bacteria</taxon>
        <taxon>Bacillati</taxon>
        <taxon>Bacillota</taxon>
        <taxon>Clostridia</taxon>
        <taxon>Lachnospirales</taxon>
        <taxon>Lachnospiraceae</taxon>
        <taxon>Mediterraneibacter</taxon>
    </lineage>
</organism>
<keyword evidence="1" id="KW-1133">Transmembrane helix</keyword>
<dbReference type="AlphaFoldDB" id="D4M2I5"/>
<feature type="transmembrane region" description="Helical" evidence="1">
    <location>
        <begin position="78"/>
        <end position="99"/>
    </location>
</feature>
<name>D4M2I5_9FIRM</name>
<feature type="transmembrane region" description="Helical" evidence="1">
    <location>
        <begin position="53"/>
        <end position="72"/>
    </location>
</feature>
<feature type="transmembrane region" description="Helical" evidence="1">
    <location>
        <begin position="154"/>
        <end position="172"/>
    </location>
</feature>
<dbReference type="Proteomes" id="UP000008956">
    <property type="component" value="Chromosome"/>
</dbReference>
<dbReference type="RefSeq" id="WP_015528076.1">
    <property type="nucleotide sequence ID" value="NC_021015.1"/>
</dbReference>
<feature type="transmembrane region" description="Helical" evidence="1">
    <location>
        <begin position="350"/>
        <end position="379"/>
    </location>
</feature>
<reference evidence="2 3" key="1">
    <citation type="submission" date="2010-03" db="EMBL/GenBank/DDBJ databases">
        <title>The genome sequence of Ruminococcus torques L2-14.</title>
        <authorList>
            <consortium name="metaHIT consortium -- http://www.metahit.eu/"/>
            <person name="Pajon A."/>
            <person name="Turner K."/>
            <person name="Parkhill J."/>
            <person name="Duncan S."/>
            <person name="Flint H."/>
        </authorList>
    </citation>
    <scope>NUCLEOTIDE SEQUENCE [LARGE SCALE GENOMIC DNA]</scope>
    <source>
        <strain evidence="2 3">L2-14</strain>
    </source>
</reference>
<dbReference type="HOGENOM" id="CLU_675619_0_0_9"/>
<accession>D4M2I5</accession>
<feature type="transmembrane region" description="Helical" evidence="1">
    <location>
        <begin position="20"/>
        <end position="41"/>
    </location>
</feature>
<dbReference type="PATRIC" id="fig|657313.3.peg.400"/>
<protein>
    <submittedName>
        <fullName evidence="2">Uncharacterized protein</fullName>
    </submittedName>
</protein>
<keyword evidence="1" id="KW-0472">Membrane</keyword>
<sequence>MLESVFLLFILFQNIISRFLPSIFSYWDELACIIFLIIYFAKSNGRIRKSESYYFLAILSVIVLGLIGNLVFRYQLSISAIGRDILGTVKFFVVFISLYRHRLMDKLTKRLVDLIPLIKGFCLIVFCLGVVSIFKDIGMNQEEVRGFLYPYMFIYSHPTYLTTGLICILCILNAADRLSKVDDIIILSTIVLAMRTKGFAFIAVYVFLKYGSHWVKKLQIIYWPIIGIIVFFVARSKLLLYTSFSNSPRESLYRGAFELVKKCFPIGSGFATFASHISGKYLSKVYNFIYIAGMRGGGDAEFIDLGDAGLAYYIGQFGVIGIILFAYLFYKTFRMSILNLDQKSWWPVLYMWILVLISIPTESILVNNGFEIAFILIIVHKLCYICKTSDQKKYVGNDATF</sequence>
<proteinExistence type="predicted"/>
<evidence type="ECO:0000313" key="2">
    <source>
        <dbReference type="EMBL" id="CBL25447.1"/>
    </source>
</evidence>
<feature type="transmembrane region" description="Helical" evidence="1">
    <location>
        <begin position="220"/>
        <end position="240"/>
    </location>
</feature>
<dbReference type="KEGG" id="rto:RTO_07250"/>
<feature type="transmembrane region" description="Helical" evidence="1">
    <location>
        <begin position="111"/>
        <end position="134"/>
    </location>
</feature>
<feature type="transmembrane region" description="Helical" evidence="1">
    <location>
        <begin position="184"/>
        <end position="208"/>
    </location>
</feature>
<keyword evidence="1" id="KW-0812">Transmembrane</keyword>
<feature type="transmembrane region" description="Helical" evidence="1">
    <location>
        <begin position="310"/>
        <end position="330"/>
    </location>
</feature>